<organism evidence="1 2">
    <name type="scientific">Desulfomicrobium apsheronum</name>
    <dbReference type="NCBI Taxonomy" id="52560"/>
    <lineage>
        <taxon>Bacteria</taxon>
        <taxon>Pseudomonadati</taxon>
        <taxon>Thermodesulfobacteriota</taxon>
        <taxon>Desulfovibrionia</taxon>
        <taxon>Desulfovibrionales</taxon>
        <taxon>Desulfomicrobiaceae</taxon>
        <taxon>Desulfomicrobium</taxon>
    </lineage>
</organism>
<dbReference type="RefSeq" id="WP_092377281.1">
    <property type="nucleotide sequence ID" value="NZ_FORX01000017.1"/>
</dbReference>
<dbReference type="Proteomes" id="UP000198635">
    <property type="component" value="Unassembled WGS sequence"/>
</dbReference>
<keyword evidence="2" id="KW-1185">Reference proteome</keyword>
<dbReference type="AlphaFoldDB" id="A0A1I3XPM5"/>
<accession>A0A1I3XPM5</accession>
<gene>
    <name evidence="1" type="ORF">SAMN04488082_11723</name>
</gene>
<dbReference type="Pfam" id="PF13591">
    <property type="entry name" value="MerR_2"/>
    <property type="match status" value="1"/>
</dbReference>
<sequence>MTLVQIHEHGLPATSERIGTREFLELTGLTEATLLELVRMEWIVPSTTAQQEFLFVRMDVLRGRKYRRLCADFELSPVAGVIIVDLLERIDHLEERLRGLSNRI</sequence>
<protein>
    <submittedName>
        <fullName evidence="1">Chaperone modulatory protein CbpM</fullName>
    </submittedName>
</protein>
<name>A0A1I3XPM5_9BACT</name>
<proteinExistence type="predicted"/>
<evidence type="ECO:0000313" key="1">
    <source>
        <dbReference type="EMBL" id="SFK21502.1"/>
    </source>
</evidence>
<dbReference type="EMBL" id="FORX01000017">
    <property type="protein sequence ID" value="SFK21502.1"/>
    <property type="molecule type" value="Genomic_DNA"/>
</dbReference>
<dbReference type="STRING" id="52560.SAMN04488082_11723"/>
<reference evidence="2" key="1">
    <citation type="submission" date="2016-10" db="EMBL/GenBank/DDBJ databases">
        <authorList>
            <person name="Varghese N."/>
            <person name="Submissions S."/>
        </authorList>
    </citation>
    <scope>NUCLEOTIDE SEQUENCE [LARGE SCALE GENOMIC DNA]</scope>
    <source>
        <strain evidence="2">DSM 5918</strain>
    </source>
</reference>
<evidence type="ECO:0000313" key="2">
    <source>
        <dbReference type="Proteomes" id="UP000198635"/>
    </source>
</evidence>
<dbReference type="OrthoDB" id="5471718at2"/>
<dbReference type="Gene3D" id="1.10.1660.10">
    <property type="match status" value="1"/>
</dbReference>